<feature type="domain" description="N-acetyltransferase" evidence="3">
    <location>
        <begin position="16"/>
        <end position="155"/>
    </location>
</feature>
<reference evidence="4 5" key="1">
    <citation type="submission" date="2020-05" db="EMBL/GenBank/DDBJ databases">
        <title>Genomic Encyclopedia of Type Strains, Phase IV (KMG-V): Genome sequencing to study the core and pangenomes of soil and plant-associated prokaryotes.</title>
        <authorList>
            <person name="Whitman W."/>
        </authorList>
    </citation>
    <scope>NUCLEOTIDE SEQUENCE [LARGE SCALE GENOMIC DNA]</scope>
    <source>
        <strain evidence="4 5">9A</strain>
    </source>
</reference>
<evidence type="ECO:0000313" key="4">
    <source>
        <dbReference type="EMBL" id="NRT19209.1"/>
    </source>
</evidence>
<dbReference type="InterPro" id="IPR000182">
    <property type="entry name" value="GNAT_dom"/>
</dbReference>
<dbReference type="CDD" id="cd04301">
    <property type="entry name" value="NAT_SF"/>
    <property type="match status" value="1"/>
</dbReference>
<evidence type="ECO:0000256" key="1">
    <source>
        <dbReference type="ARBA" id="ARBA00022679"/>
    </source>
</evidence>
<protein>
    <submittedName>
        <fullName evidence="4">GNAT superfamily N-acetyltransferase</fullName>
    </submittedName>
</protein>
<keyword evidence="2" id="KW-0012">Acyltransferase</keyword>
<keyword evidence="5" id="KW-1185">Reference proteome</keyword>
<dbReference type="PANTHER" id="PTHR43877">
    <property type="entry name" value="AMINOALKYLPHOSPHONATE N-ACETYLTRANSFERASE-RELATED-RELATED"/>
    <property type="match status" value="1"/>
</dbReference>
<evidence type="ECO:0000259" key="3">
    <source>
        <dbReference type="PROSITE" id="PS51186"/>
    </source>
</evidence>
<evidence type="ECO:0000313" key="5">
    <source>
        <dbReference type="Proteomes" id="UP000779507"/>
    </source>
</evidence>
<proteinExistence type="predicted"/>
<gene>
    <name evidence="4" type="ORF">HNP98_002033</name>
</gene>
<dbReference type="RefSeq" id="WP_173809943.1">
    <property type="nucleotide sequence ID" value="NZ_JABSNP010000008.1"/>
</dbReference>
<evidence type="ECO:0000256" key="2">
    <source>
        <dbReference type="ARBA" id="ARBA00023315"/>
    </source>
</evidence>
<dbReference type="Proteomes" id="UP000779507">
    <property type="component" value="Unassembled WGS sequence"/>
</dbReference>
<name>A0ABX2FRW1_9BACT</name>
<dbReference type="InterPro" id="IPR050832">
    <property type="entry name" value="Bact_Acetyltransf"/>
</dbReference>
<dbReference type="InterPro" id="IPR016181">
    <property type="entry name" value="Acyl_CoA_acyltransferase"/>
</dbReference>
<sequence length="158" mass="17116">MPASVALIDFEPAHQPAFRALNHAWISRYFTLEAPDHQVLDDPQRYVLDPGGHILMAAYEGEIVGTCALIKEHEGVYELAKMAVAPAAQGLGIGWALGQGMLQKARQLGAHRVELVSNSTLVPALALYEKLGFQHAPLLPSPYQRGDVRMVLDLPAAG</sequence>
<keyword evidence="1" id="KW-0808">Transferase</keyword>
<dbReference type="PROSITE" id="PS51186">
    <property type="entry name" value="GNAT"/>
    <property type="match status" value="1"/>
</dbReference>
<dbReference type="Pfam" id="PF00583">
    <property type="entry name" value="Acetyltransf_1"/>
    <property type="match status" value="1"/>
</dbReference>
<organism evidence="4 5">
    <name type="scientific">Hymenobacter caeli</name>
    <dbReference type="NCBI Taxonomy" id="2735894"/>
    <lineage>
        <taxon>Bacteria</taxon>
        <taxon>Pseudomonadati</taxon>
        <taxon>Bacteroidota</taxon>
        <taxon>Cytophagia</taxon>
        <taxon>Cytophagales</taxon>
        <taxon>Hymenobacteraceae</taxon>
        <taxon>Hymenobacter</taxon>
    </lineage>
</organism>
<comment type="caution">
    <text evidence="4">The sequence shown here is derived from an EMBL/GenBank/DDBJ whole genome shotgun (WGS) entry which is preliminary data.</text>
</comment>
<dbReference type="Gene3D" id="3.40.630.30">
    <property type="match status" value="1"/>
</dbReference>
<dbReference type="EMBL" id="JABSNP010000008">
    <property type="protein sequence ID" value="NRT19209.1"/>
    <property type="molecule type" value="Genomic_DNA"/>
</dbReference>
<dbReference type="SUPFAM" id="SSF55729">
    <property type="entry name" value="Acyl-CoA N-acyltransferases (Nat)"/>
    <property type="match status" value="1"/>
</dbReference>
<accession>A0ABX2FRW1</accession>